<gene>
    <name evidence="3" type="ORF">FIBSPDRAFT_1038512</name>
</gene>
<accession>A0A166T4D2</accession>
<organism evidence="3 4">
    <name type="scientific">Athelia psychrophila</name>
    <dbReference type="NCBI Taxonomy" id="1759441"/>
    <lineage>
        <taxon>Eukaryota</taxon>
        <taxon>Fungi</taxon>
        <taxon>Dikarya</taxon>
        <taxon>Basidiomycota</taxon>
        <taxon>Agaricomycotina</taxon>
        <taxon>Agaricomycetes</taxon>
        <taxon>Agaricomycetidae</taxon>
        <taxon>Atheliales</taxon>
        <taxon>Atheliaceae</taxon>
        <taxon>Athelia</taxon>
    </lineage>
</organism>
<feature type="compositionally biased region" description="Pro residues" evidence="1">
    <location>
        <begin position="539"/>
        <end position="551"/>
    </location>
</feature>
<keyword evidence="4" id="KW-1185">Reference proteome</keyword>
<dbReference type="OrthoDB" id="2757214at2759"/>
<keyword evidence="2" id="KW-1133">Transmembrane helix</keyword>
<feature type="region of interest" description="Disordered" evidence="1">
    <location>
        <begin position="531"/>
        <end position="579"/>
    </location>
</feature>
<dbReference type="Proteomes" id="UP000076532">
    <property type="component" value="Unassembled WGS sequence"/>
</dbReference>
<keyword evidence="2" id="KW-0472">Membrane</keyword>
<sequence length="579" mass="61192">MKKLFGRDKPKMARVTPAQIGSGSAVLDSEDQPPYPTNSATVPNCNRGCPPDNQLISVGRSSHHTTTITATILRTIAMIIGTEGSVTWAVHGPQRSSLIPVLVPGLYHRCLSTSSEMPDAQGRARREAAGGALRKRPQAAPGNGGSAPNGTSPLPPLPWELRALDLSQRSMPHYDSHSLAFSVALVTGRASSPSLYIQLCFCFDLAADAMPLYRALMFGSALSWSLLTVQGQGQGNITCKDTSLDWYTSVVGETPCESYQSLRRVCNSAYTAPNISALISPTSPGVQCNDQDWPGVSSDCCCNSIAFGLGVLCINCQLGTGSENGHNEYPGAYQTYLNGCSPVTNQGLSGPIQNLVCSNNLKIADELYSLFWSNGTWIYEDAREAIQQNFVANGNNSFTHCPSTTINTTSSLPAQPSSTNTSTAKHSSLSGGAIGGIAIAVVAGLAFAGFLVWFCFGRHRASADAIHHADSRAMGEVDRHIDPFFTQPSDVTPALVSDAPTSGTSPTLASRNMASGKGPVVMAWNRGSSEVRATSTIVTPPPPPTVEPTPSEPERHLDAGRLGRSPSGRLPPAYGEQNA</sequence>
<feature type="transmembrane region" description="Helical" evidence="2">
    <location>
        <begin position="433"/>
        <end position="456"/>
    </location>
</feature>
<feature type="compositionally biased region" description="Basic and acidic residues" evidence="1">
    <location>
        <begin position="552"/>
        <end position="561"/>
    </location>
</feature>
<evidence type="ECO:0000256" key="1">
    <source>
        <dbReference type="SAM" id="MobiDB-lite"/>
    </source>
</evidence>
<feature type="region of interest" description="Disordered" evidence="1">
    <location>
        <begin position="1"/>
        <end position="36"/>
    </location>
</feature>
<feature type="region of interest" description="Disordered" evidence="1">
    <location>
        <begin position="114"/>
        <end position="155"/>
    </location>
</feature>
<keyword evidence="2" id="KW-0812">Transmembrane</keyword>
<evidence type="ECO:0000256" key="2">
    <source>
        <dbReference type="SAM" id="Phobius"/>
    </source>
</evidence>
<evidence type="ECO:0000313" key="3">
    <source>
        <dbReference type="EMBL" id="KZP30171.1"/>
    </source>
</evidence>
<name>A0A166T4D2_9AGAM</name>
<dbReference type="AlphaFoldDB" id="A0A166T4D2"/>
<reference evidence="3 4" key="1">
    <citation type="journal article" date="2016" name="Mol. Biol. Evol.">
        <title>Comparative Genomics of Early-Diverging Mushroom-Forming Fungi Provides Insights into the Origins of Lignocellulose Decay Capabilities.</title>
        <authorList>
            <person name="Nagy L.G."/>
            <person name="Riley R."/>
            <person name="Tritt A."/>
            <person name="Adam C."/>
            <person name="Daum C."/>
            <person name="Floudas D."/>
            <person name="Sun H."/>
            <person name="Yadav J.S."/>
            <person name="Pangilinan J."/>
            <person name="Larsson K.H."/>
            <person name="Matsuura K."/>
            <person name="Barry K."/>
            <person name="Labutti K."/>
            <person name="Kuo R."/>
            <person name="Ohm R.A."/>
            <person name="Bhattacharya S.S."/>
            <person name="Shirouzu T."/>
            <person name="Yoshinaga Y."/>
            <person name="Martin F.M."/>
            <person name="Grigoriev I.V."/>
            <person name="Hibbett D.S."/>
        </authorList>
    </citation>
    <scope>NUCLEOTIDE SEQUENCE [LARGE SCALE GENOMIC DNA]</scope>
    <source>
        <strain evidence="3 4">CBS 109695</strain>
    </source>
</reference>
<proteinExistence type="predicted"/>
<feature type="compositionally biased region" description="Basic and acidic residues" evidence="1">
    <location>
        <begin position="1"/>
        <end position="11"/>
    </location>
</feature>
<evidence type="ECO:0000313" key="4">
    <source>
        <dbReference type="Proteomes" id="UP000076532"/>
    </source>
</evidence>
<protein>
    <submittedName>
        <fullName evidence="3">Uncharacterized protein</fullName>
    </submittedName>
</protein>
<dbReference type="STRING" id="436010.A0A166T4D2"/>
<dbReference type="EMBL" id="KV417495">
    <property type="protein sequence ID" value="KZP30171.1"/>
    <property type="molecule type" value="Genomic_DNA"/>
</dbReference>